<keyword evidence="4" id="KW-0472">Membrane</keyword>
<dbReference type="InterPro" id="IPR000832">
    <property type="entry name" value="GPCR_2_secretin-like"/>
</dbReference>
<dbReference type="AlphaFoldDB" id="A0A6S7IP78"/>
<dbReference type="PANTHER" id="PTHR45902">
    <property type="entry name" value="LATROPHILIN RECEPTOR-LIKE PROTEIN A"/>
    <property type="match status" value="1"/>
</dbReference>
<keyword evidence="5" id="KW-1015">Disulfide bond</keyword>
<dbReference type="InterPro" id="IPR001212">
    <property type="entry name" value="Somatomedin_B_dom"/>
</dbReference>
<dbReference type="Proteomes" id="UP001152795">
    <property type="component" value="Unassembled WGS sequence"/>
</dbReference>
<dbReference type="Gene3D" id="1.20.1070.10">
    <property type="entry name" value="Rhodopsin 7-helix transmembrane proteins"/>
    <property type="match status" value="1"/>
</dbReference>
<comment type="caution">
    <text evidence="6">The sequence shown here is derived from an EMBL/GenBank/DDBJ whole genome shotgun (WGS) entry which is preliminary data.</text>
</comment>
<dbReference type="Pfam" id="PF00002">
    <property type="entry name" value="7tm_2"/>
    <property type="match status" value="1"/>
</dbReference>
<evidence type="ECO:0000313" key="6">
    <source>
        <dbReference type="EMBL" id="CAB4019547.1"/>
    </source>
</evidence>
<accession>A0A6S7IP78</accession>
<dbReference type="GO" id="GO:0004930">
    <property type="term" value="F:G protein-coupled receptor activity"/>
    <property type="evidence" value="ECO:0007669"/>
    <property type="project" value="InterPro"/>
</dbReference>
<sequence length="905" mass="103459">MALPKASLGNGSRLLLVFITCVCVYCGPTEQSLRNNESGTLKRTNLNQKSGWFQHERFRGELSDAVTKCSDSQCFGDKTTFENLGCYCDEACYKIFSDCCPDYEKQCGQQQLLEDKTSVWKCLEFEVERRGCLMAGPIGVWMISKCPADRPFEELRTKCENNPLSFFGYPVEDFIPVVREKDETYRNKHCAVCNGVENYTSWEVEVFTYVIPPDQLDLDSKLKFIEDNGGWIKSVLPGRGQPWRFCFGKNFKDKCSSMNHSLYRACVEGPVEVVDGEGSYFKNSACAECNGWDNIDSYDLDTRCNGSQHPGPDPEGFSIVFNLRKASERSTITPACPRDTVYDTTLKFCREGYIISSSGKLTSEFFILLWFKLSRGWIAIHSTIENNFKLALIYRFSLQDDQISKITFHMQNRKPPPHDFVVATFRLTLTPFQSLLMANQHKSIFNVTNKNTAFLELLNFTENFALLWKEITFIVVKMTSKQLSCYDEKKLQSHEYKVDKENGSLIVNKTGKIFSLEDHTLIKEEDGNITLCRKLLLSDCNEGAFVPLSPDEYVVFPNLTVYHNATERVFKFGEYLMSENKGTRKTSNITQTSILSHHSTISVCLPFKDTFPKTEVKYSANTASYALRTLALIGFNVSIVCLMLLLITYGLFQDLWAISGISLMNLSLSLLLSHLIWLTDTSHFTETKTCTVFAIFEHYFFQVSFLSMSAISYHSSYIFLQPFAGRFSYKPCRRLIMYSAFVWLASAIFVAICVTLDKSETFLVDYGTSCWLGNVNAKLYLFLLPLAILLSFNIVTSIRTALGLYRHDKERSRTLERQERKQNLLIRTKLATLVGFPWLIAFVGVLFPNVEAFEYMFVIFVCLQGLYIGMAFLFNKKTLMLGSLEYQLERKCISSYNPEATFEMT</sequence>
<evidence type="ECO:0000256" key="5">
    <source>
        <dbReference type="ARBA" id="ARBA00023157"/>
    </source>
</evidence>
<organism evidence="6 7">
    <name type="scientific">Paramuricea clavata</name>
    <name type="common">Red gorgonian</name>
    <name type="synonym">Violescent sea-whip</name>
    <dbReference type="NCBI Taxonomy" id="317549"/>
    <lineage>
        <taxon>Eukaryota</taxon>
        <taxon>Metazoa</taxon>
        <taxon>Cnidaria</taxon>
        <taxon>Anthozoa</taxon>
        <taxon>Octocorallia</taxon>
        <taxon>Malacalcyonacea</taxon>
        <taxon>Plexauridae</taxon>
        <taxon>Paramuricea</taxon>
    </lineage>
</organism>
<keyword evidence="7" id="KW-1185">Reference proteome</keyword>
<name>A0A6S7IP78_PARCT</name>
<dbReference type="InterPro" id="IPR017452">
    <property type="entry name" value="GPCR_Rhodpsn_7TM"/>
</dbReference>
<reference evidence="6" key="1">
    <citation type="submission" date="2020-04" db="EMBL/GenBank/DDBJ databases">
        <authorList>
            <person name="Alioto T."/>
            <person name="Alioto T."/>
            <person name="Gomez Garrido J."/>
        </authorList>
    </citation>
    <scope>NUCLEOTIDE SEQUENCE</scope>
    <source>
        <strain evidence="6">A484AB</strain>
    </source>
</reference>
<dbReference type="SUPFAM" id="SSF81321">
    <property type="entry name" value="Family A G protein-coupled receptor-like"/>
    <property type="match status" value="1"/>
</dbReference>
<evidence type="ECO:0000256" key="4">
    <source>
        <dbReference type="ARBA" id="ARBA00023136"/>
    </source>
</evidence>
<dbReference type="InterPro" id="IPR017981">
    <property type="entry name" value="GPCR_2-like_7TM"/>
</dbReference>
<dbReference type="PANTHER" id="PTHR45902:SF1">
    <property type="entry name" value="LATROPHILIN RECEPTOR-LIKE PROTEIN A"/>
    <property type="match status" value="1"/>
</dbReference>
<keyword evidence="2" id="KW-0812">Transmembrane</keyword>
<dbReference type="PROSITE" id="PS50958">
    <property type="entry name" value="SMB_2"/>
    <property type="match status" value="1"/>
</dbReference>
<dbReference type="PROSITE" id="PS00524">
    <property type="entry name" value="SMB_1"/>
    <property type="match status" value="1"/>
</dbReference>
<evidence type="ECO:0000256" key="3">
    <source>
        <dbReference type="ARBA" id="ARBA00022989"/>
    </source>
</evidence>
<keyword evidence="3" id="KW-1133">Transmembrane helix</keyword>
<keyword evidence="6" id="KW-0675">Receptor</keyword>
<dbReference type="InterPro" id="IPR053231">
    <property type="entry name" value="GPCR_LN-TM7"/>
</dbReference>
<dbReference type="OrthoDB" id="6134459at2759"/>
<evidence type="ECO:0000256" key="1">
    <source>
        <dbReference type="ARBA" id="ARBA00004141"/>
    </source>
</evidence>
<dbReference type="PROSITE" id="PS50262">
    <property type="entry name" value="G_PROTEIN_RECEP_F1_2"/>
    <property type="match status" value="1"/>
</dbReference>
<comment type="subcellular location">
    <subcellularLocation>
        <location evidence="1">Membrane</location>
        <topology evidence="1">Multi-pass membrane protein</topology>
    </subcellularLocation>
</comment>
<evidence type="ECO:0000313" key="7">
    <source>
        <dbReference type="Proteomes" id="UP001152795"/>
    </source>
</evidence>
<dbReference type="GO" id="GO:0007166">
    <property type="term" value="P:cell surface receptor signaling pathway"/>
    <property type="evidence" value="ECO:0007669"/>
    <property type="project" value="InterPro"/>
</dbReference>
<dbReference type="PROSITE" id="PS50261">
    <property type="entry name" value="G_PROTEIN_RECEP_F2_4"/>
    <property type="match status" value="1"/>
</dbReference>
<protein>
    <submittedName>
        <fullName evidence="6">Cadherin EGF LAG seven-pass G-type receptor 1</fullName>
    </submittedName>
</protein>
<gene>
    <name evidence="6" type="ORF">PACLA_8A059037</name>
</gene>
<proteinExistence type="predicted"/>
<dbReference type="GO" id="GO:0016020">
    <property type="term" value="C:membrane"/>
    <property type="evidence" value="ECO:0007669"/>
    <property type="project" value="UniProtKB-SubCell"/>
</dbReference>
<dbReference type="EMBL" id="CACRXK020010517">
    <property type="protein sequence ID" value="CAB4019547.1"/>
    <property type="molecule type" value="Genomic_DNA"/>
</dbReference>
<evidence type="ECO:0000256" key="2">
    <source>
        <dbReference type="ARBA" id="ARBA00022692"/>
    </source>
</evidence>